<organism evidence="2 3">
    <name type="scientific">Bdellovibrio svalbardensis</name>
    <dbReference type="NCBI Taxonomy" id="2972972"/>
    <lineage>
        <taxon>Bacteria</taxon>
        <taxon>Pseudomonadati</taxon>
        <taxon>Bdellovibrionota</taxon>
        <taxon>Bdellovibrionia</taxon>
        <taxon>Bdellovibrionales</taxon>
        <taxon>Pseudobdellovibrionaceae</taxon>
        <taxon>Bdellovibrio</taxon>
    </lineage>
</organism>
<accession>A0ABT6DGJ4</accession>
<evidence type="ECO:0000313" key="2">
    <source>
        <dbReference type="EMBL" id="MDG0815978.1"/>
    </source>
</evidence>
<evidence type="ECO:0000256" key="1">
    <source>
        <dbReference type="SAM" id="MobiDB-lite"/>
    </source>
</evidence>
<feature type="compositionally biased region" description="Basic and acidic residues" evidence="1">
    <location>
        <begin position="104"/>
        <end position="129"/>
    </location>
</feature>
<protein>
    <submittedName>
        <fullName evidence="2">Uncharacterized protein</fullName>
    </submittedName>
</protein>
<gene>
    <name evidence="2" type="ORF">NWE73_06370</name>
</gene>
<sequence length="149" mass="16547">MKKEIIVKIIGQEFGSSDVAELNKILKGKAAPQIKFRITGKKIGHLGFTGLIKAIAPEGVKVFDVKKVSLFKFSDIEKIEKAKPKVPRPEAPKSESLKPATQKRAAEPKKVEDPVEKKGSFYEDDLKPEKFRKKASGKQGSSFIPKSRK</sequence>
<name>A0ABT6DGJ4_9BACT</name>
<reference evidence="2" key="1">
    <citation type="submission" date="2022-08" db="EMBL/GenBank/DDBJ databases">
        <title>Novel Bdellovibrio Species Isolated from Svalbard: Designation Bdellovibrio svalbardensis.</title>
        <authorList>
            <person name="Mitchell R.J."/>
            <person name="Choi S.Y."/>
        </authorList>
    </citation>
    <scope>NUCLEOTIDE SEQUENCE</scope>
    <source>
        <strain evidence="2">PAP01</strain>
    </source>
</reference>
<keyword evidence="3" id="KW-1185">Reference proteome</keyword>
<evidence type="ECO:0000313" key="3">
    <source>
        <dbReference type="Proteomes" id="UP001152321"/>
    </source>
</evidence>
<dbReference type="RefSeq" id="WP_277577456.1">
    <property type="nucleotide sequence ID" value="NZ_JANRMI010000002.1"/>
</dbReference>
<dbReference type="Proteomes" id="UP001152321">
    <property type="component" value="Unassembled WGS sequence"/>
</dbReference>
<comment type="caution">
    <text evidence="2">The sequence shown here is derived from an EMBL/GenBank/DDBJ whole genome shotgun (WGS) entry which is preliminary data.</text>
</comment>
<dbReference type="EMBL" id="JANRMI010000002">
    <property type="protein sequence ID" value="MDG0815978.1"/>
    <property type="molecule type" value="Genomic_DNA"/>
</dbReference>
<feature type="compositionally biased region" description="Basic and acidic residues" evidence="1">
    <location>
        <begin position="82"/>
        <end position="96"/>
    </location>
</feature>
<feature type="compositionally biased region" description="Polar residues" evidence="1">
    <location>
        <begin position="138"/>
        <end position="149"/>
    </location>
</feature>
<feature type="region of interest" description="Disordered" evidence="1">
    <location>
        <begin position="82"/>
        <end position="149"/>
    </location>
</feature>
<proteinExistence type="predicted"/>